<comment type="catalytic activity">
    <reaction evidence="1">
        <text>a 4-O-methyl-thymidine in DNA + L-cysteinyl-[protein] = a thymidine in DNA + S-methyl-L-cysteinyl-[protein]</text>
        <dbReference type="Rhea" id="RHEA:53428"/>
        <dbReference type="Rhea" id="RHEA-COMP:10131"/>
        <dbReference type="Rhea" id="RHEA-COMP:10132"/>
        <dbReference type="Rhea" id="RHEA-COMP:13555"/>
        <dbReference type="Rhea" id="RHEA-COMP:13556"/>
        <dbReference type="ChEBI" id="CHEBI:29950"/>
        <dbReference type="ChEBI" id="CHEBI:82612"/>
        <dbReference type="ChEBI" id="CHEBI:137386"/>
        <dbReference type="ChEBI" id="CHEBI:137387"/>
        <dbReference type="EC" id="2.1.1.63"/>
    </reaction>
</comment>
<comment type="cofactor">
    <cofactor evidence="2">
        <name>Zn(2+)</name>
        <dbReference type="ChEBI" id="CHEBI:29105"/>
    </cofactor>
</comment>
<dbReference type="PROSITE" id="PS00374">
    <property type="entry name" value="MGMT"/>
    <property type="match status" value="1"/>
</dbReference>
<dbReference type="NCBIfam" id="TIGR00589">
    <property type="entry name" value="ogt"/>
    <property type="match status" value="1"/>
</dbReference>
<sequence>MGTPAPDPATNRDDASRWTAVATRDRAADGRFVYAVITTGVYCRPSCPSRPARRENVRFFGDSEQAESAGFRACKRCRPNQPTATGADAAVVTAACRFIETAEIAPGLDAIAAHVDFSPSHLHRLFKRLTGLTPRQYAAAHRERRLRQELGRGVPVTRAIFEAGYGSSGRFYTQADAVLGMTPGDFRAGGTNTAIRFAVGQSSLGAILVAASERGICAIYLGDDPDTLIRDLQDRFPKAELVGGDPDFEQLVARVVGLVESPNTGVDLPLDIRGTAFQQRVWEALRAIPPGETASYTEIATRIGRPRSVRAVAGACAANHLAVAIPCHRVVRSDGNLSGYRWGVDRKRSLLARETRP</sequence>
<keyword evidence="5" id="KW-0227">DNA damage</keyword>
<keyword evidence="13" id="KW-1185">Reference proteome</keyword>
<dbReference type="InterPro" id="IPR004026">
    <property type="entry name" value="Ada_DNA_repair_Zn-bd"/>
</dbReference>
<dbReference type="PANTHER" id="PTHR10815">
    <property type="entry name" value="METHYLATED-DNA--PROTEIN-CYSTEINE METHYLTRANSFERASE"/>
    <property type="match status" value="1"/>
</dbReference>
<dbReference type="PANTHER" id="PTHR10815:SF14">
    <property type="entry name" value="BIFUNCTIONAL TRANSCRIPTIONAL ACTIVATOR_DNA REPAIR ENZYME ADA"/>
    <property type="match status" value="1"/>
</dbReference>
<evidence type="ECO:0000256" key="6">
    <source>
        <dbReference type="ARBA" id="ARBA00023015"/>
    </source>
</evidence>
<evidence type="ECO:0000256" key="7">
    <source>
        <dbReference type="ARBA" id="ARBA00023159"/>
    </source>
</evidence>
<dbReference type="InterPro" id="IPR008332">
    <property type="entry name" value="MethylG_MeTrfase_N"/>
</dbReference>
<dbReference type="Pfam" id="PF12833">
    <property type="entry name" value="HTH_18"/>
    <property type="match status" value="1"/>
</dbReference>
<protein>
    <submittedName>
        <fullName evidence="12">Bifunctional DNA-binding transcriptional regulator/O6-methylguanine-DNA methyltransferase Ada</fullName>
        <ecNumber evidence="12">2.1.1.-</ecNumber>
    </submittedName>
</protein>
<dbReference type="InterPro" id="IPR009057">
    <property type="entry name" value="Homeodomain-like_sf"/>
</dbReference>
<reference evidence="12 13" key="1">
    <citation type="submission" date="2023-09" db="EMBL/GenBank/DDBJ databases">
        <authorList>
            <person name="Rey-Velasco X."/>
        </authorList>
    </citation>
    <scope>NUCLEOTIDE SEQUENCE [LARGE SCALE GENOMIC DNA]</scope>
    <source>
        <strain evidence="12 13">W335</strain>
    </source>
</reference>
<comment type="caution">
    <text evidence="12">The sequence shown here is derived from an EMBL/GenBank/DDBJ whole genome shotgun (WGS) entry which is preliminary data.</text>
</comment>
<comment type="catalytic activity">
    <reaction evidence="10">
        <text>a 6-O-methyl-2'-deoxyguanosine in DNA + L-cysteinyl-[protein] = S-methyl-L-cysteinyl-[protein] + a 2'-deoxyguanosine in DNA</text>
        <dbReference type="Rhea" id="RHEA:24000"/>
        <dbReference type="Rhea" id="RHEA-COMP:10131"/>
        <dbReference type="Rhea" id="RHEA-COMP:10132"/>
        <dbReference type="Rhea" id="RHEA-COMP:11367"/>
        <dbReference type="Rhea" id="RHEA-COMP:11368"/>
        <dbReference type="ChEBI" id="CHEBI:29950"/>
        <dbReference type="ChEBI" id="CHEBI:82612"/>
        <dbReference type="ChEBI" id="CHEBI:85445"/>
        <dbReference type="ChEBI" id="CHEBI:85448"/>
        <dbReference type="EC" id="2.1.1.63"/>
    </reaction>
</comment>
<keyword evidence="4 12" id="KW-0808">Transferase</keyword>
<dbReference type="Pfam" id="PF02805">
    <property type="entry name" value="Ada_Zn_binding"/>
    <property type="match status" value="1"/>
</dbReference>
<dbReference type="GO" id="GO:0008168">
    <property type="term" value="F:methyltransferase activity"/>
    <property type="evidence" value="ECO:0007669"/>
    <property type="project" value="UniProtKB-KW"/>
</dbReference>
<evidence type="ECO:0000256" key="10">
    <source>
        <dbReference type="ARBA" id="ARBA00049348"/>
    </source>
</evidence>
<dbReference type="InterPro" id="IPR018060">
    <property type="entry name" value="HTH_AraC"/>
</dbReference>
<organism evidence="12 13">
    <name type="scientific">Spectribacter hydrogenoxidans</name>
    <dbReference type="NCBI Taxonomy" id="3075608"/>
    <lineage>
        <taxon>Bacteria</taxon>
        <taxon>Pseudomonadati</taxon>
        <taxon>Pseudomonadota</taxon>
        <taxon>Gammaproteobacteria</taxon>
        <taxon>Salinisphaerales</taxon>
        <taxon>Salinisphaeraceae</taxon>
        <taxon>Spectribacter</taxon>
    </lineage>
</organism>
<dbReference type="EC" id="2.1.1.-" evidence="12"/>
<dbReference type="SUPFAM" id="SSF46689">
    <property type="entry name" value="Homeodomain-like"/>
    <property type="match status" value="1"/>
</dbReference>
<dbReference type="GO" id="GO:0003677">
    <property type="term" value="F:DNA binding"/>
    <property type="evidence" value="ECO:0007669"/>
    <property type="project" value="UniProtKB-KW"/>
</dbReference>
<dbReference type="SMART" id="SM00342">
    <property type="entry name" value="HTH_ARAC"/>
    <property type="match status" value="1"/>
</dbReference>
<dbReference type="EMBL" id="JAVRIB010000006">
    <property type="protein sequence ID" value="MDT0634793.1"/>
    <property type="molecule type" value="Genomic_DNA"/>
</dbReference>
<evidence type="ECO:0000256" key="4">
    <source>
        <dbReference type="ARBA" id="ARBA00022679"/>
    </source>
</evidence>
<dbReference type="InterPro" id="IPR035451">
    <property type="entry name" value="Ada-like_dom_sf"/>
</dbReference>
<evidence type="ECO:0000259" key="11">
    <source>
        <dbReference type="PROSITE" id="PS01124"/>
    </source>
</evidence>
<dbReference type="Proteomes" id="UP001251857">
    <property type="component" value="Unassembled WGS sequence"/>
</dbReference>
<dbReference type="NCBIfam" id="NF011964">
    <property type="entry name" value="PRK15435.1"/>
    <property type="match status" value="1"/>
</dbReference>
<evidence type="ECO:0000256" key="2">
    <source>
        <dbReference type="ARBA" id="ARBA00001947"/>
    </source>
</evidence>
<dbReference type="CDD" id="cd06445">
    <property type="entry name" value="ATase"/>
    <property type="match status" value="1"/>
</dbReference>
<dbReference type="GO" id="GO:0032259">
    <property type="term" value="P:methylation"/>
    <property type="evidence" value="ECO:0007669"/>
    <property type="project" value="UniProtKB-KW"/>
</dbReference>
<dbReference type="Gene3D" id="1.10.10.10">
    <property type="entry name" value="Winged helix-like DNA-binding domain superfamily/Winged helix DNA-binding domain"/>
    <property type="match status" value="1"/>
</dbReference>
<dbReference type="RefSeq" id="WP_311652604.1">
    <property type="nucleotide sequence ID" value="NZ_JAVRIB010000006.1"/>
</dbReference>
<evidence type="ECO:0000256" key="8">
    <source>
        <dbReference type="ARBA" id="ARBA00023163"/>
    </source>
</evidence>
<proteinExistence type="predicted"/>
<dbReference type="Pfam" id="PF02870">
    <property type="entry name" value="Methyltransf_1N"/>
    <property type="match status" value="1"/>
</dbReference>
<evidence type="ECO:0000313" key="13">
    <source>
        <dbReference type="Proteomes" id="UP001251857"/>
    </source>
</evidence>
<dbReference type="Gene3D" id="1.10.10.60">
    <property type="entry name" value="Homeodomain-like"/>
    <property type="match status" value="1"/>
</dbReference>
<dbReference type="InterPro" id="IPR001497">
    <property type="entry name" value="MethylDNA_cys_MeTrfase_AS"/>
</dbReference>
<dbReference type="Gene3D" id="3.30.160.70">
    <property type="entry name" value="Methylated DNA-protein cysteine methyltransferase domain"/>
    <property type="match status" value="1"/>
</dbReference>
<dbReference type="Pfam" id="PF01035">
    <property type="entry name" value="DNA_binding_1"/>
    <property type="match status" value="1"/>
</dbReference>
<dbReference type="Gene3D" id="3.40.10.10">
    <property type="entry name" value="DNA Methylphosphotriester Repair Domain"/>
    <property type="match status" value="1"/>
</dbReference>
<evidence type="ECO:0000256" key="9">
    <source>
        <dbReference type="ARBA" id="ARBA00023204"/>
    </source>
</evidence>
<dbReference type="InterPro" id="IPR036631">
    <property type="entry name" value="MGMT_N_sf"/>
</dbReference>
<evidence type="ECO:0000256" key="1">
    <source>
        <dbReference type="ARBA" id="ARBA00001286"/>
    </source>
</evidence>
<evidence type="ECO:0000256" key="3">
    <source>
        <dbReference type="ARBA" id="ARBA00022603"/>
    </source>
</evidence>
<dbReference type="InterPro" id="IPR014048">
    <property type="entry name" value="MethylDNA_cys_MeTrfase_DNA-bd"/>
</dbReference>
<dbReference type="InterPro" id="IPR016221">
    <property type="entry name" value="Bifunct_regulatory_prot_Ada"/>
</dbReference>
<accession>A0ABU3BZS2</accession>
<evidence type="ECO:0000313" key="12">
    <source>
        <dbReference type="EMBL" id="MDT0634793.1"/>
    </source>
</evidence>
<dbReference type="PROSITE" id="PS01124">
    <property type="entry name" value="HTH_ARAC_FAMILY_2"/>
    <property type="match status" value="1"/>
</dbReference>
<dbReference type="SUPFAM" id="SSF53155">
    <property type="entry name" value="Methylated DNA-protein cysteine methyltransferase domain"/>
    <property type="match status" value="1"/>
</dbReference>
<dbReference type="SUPFAM" id="SSF46767">
    <property type="entry name" value="Methylated DNA-protein cysteine methyltransferase, C-terminal domain"/>
    <property type="match status" value="1"/>
</dbReference>
<keyword evidence="8" id="KW-0804">Transcription</keyword>
<evidence type="ECO:0000256" key="5">
    <source>
        <dbReference type="ARBA" id="ARBA00022763"/>
    </source>
</evidence>
<dbReference type="SUPFAM" id="SSF57884">
    <property type="entry name" value="Ada DNA repair protein, N-terminal domain (N-Ada 10)"/>
    <property type="match status" value="1"/>
</dbReference>
<keyword evidence="6" id="KW-0805">Transcription regulation</keyword>
<keyword evidence="7" id="KW-0010">Activator</keyword>
<name>A0ABU3BZS2_9GAMM</name>
<keyword evidence="12" id="KW-0238">DNA-binding</keyword>
<gene>
    <name evidence="12" type="primary">ada</name>
    <name evidence="12" type="ORF">RM532_07460</name>
</gene>
<dbReference type="InterPro" id="IPR036388">
    <property type="entry name" value="WH-like_DNA-bd_sf"/>
</dbReference>
<dbReference type="PIRSF" id="PIRSF000409">
    <property type="entry name" value="Ada"/>
    <property type="match status" value="1"/>
</dbReference>
<keyword evidence="3 12" id="KW-0489">Methyltransferase</keyword>
<feature type="domain" description="HTH araC/xylS-type" evidence="11">
    <location>
        <begin position="108"/>
        <end position="189"/>
    </location>
</feature>
<keyword evidence="9" id="KW-0234">DNA repair</keyword>
<dbReference type="InterPro" id="IPR036217">
    <property type="entry name" value="MethylDNA_cys_MeTrfase_DNAb"/>
</dbReference>